<dbReference type="Proteomes" id="UP001195963">
    <property type="component" value="Unassembled WGS sequence"/>
</dbReference>
<feature type="compositionally biased region" description="Basic and acidic residues" evidence="1">
    <location>
        <begin position="276"/>
        <end position="290"/>
    </location>
</feature>
<accession>A0ABS7E652</accession>
<dbReference type="PANTHER" id="PTHR37533:SF2">
    <property type="entry name" value="FLAGELLAR HOOK-LENGTH CONTROL PROTEIN"/>
    <property type="match status" value="1"/>
</dbReference>
<feature type="compositionally biased region" description="Basic and acidic residues" evidence="1">
    <location>
        <begin position="66"/>
        <end position="77"/>
    </location>
</feature>
<dbReference type="PANTHER" id="PTHR37533">
    <property type="entry name" value="FLAGELLAR HOOK-LENGTH CONTROL PROTEIN"/>
    <property type="match status" value="1"/>
</dbReference>
<name>A0ABS7E652_9GAMM</name>
<dbReference type="InterPro" id="IPR052563">
    <property type="entry name" value="FliK"/>
</dbReference>
<keyword evidence="3" id="KW-0969">Cilium</keyword>
<evidence type="ECO:0000313" key="3">
    <source>
        <dbReference type="EMBL" id="MBW8185166.1"/>
    </source>
</evidence>
<dbReference type="CDD" id="cd17470">
    <property type="entry name" value="T3SS_Flik_C"/>
    <property type="match status" value="1"/>
</dbReference>
<dbReference type="EMBL" id="JAHZST010000012">
    <property type="protein sequence ID" value="MBW8185166.1"/>
    <property type="molecule type" value="Genomic_DNA"/>
</dbReference>
<feature type="domain" description="Flagellar hook-length control protein-like C-terminal" evidence="2">
    <location>
        <begin position="420"/>
        <end position="502"/>
    </location>
</feature>
<keyword evidence="4" id="KW-1185">Reference proteome</keyword>
<evidence type="ECO:0000313" key="4">
    <source>
        <dbReference type="Proteomes" id="UP001195963"/>
    </source>
</evidence>
<evidence type="ECO:0000259" key="2">
    <source>
        <dbReference type="Pfam" id="PF02120"/>
    </source>
</evidence>
<feature type="compositionally biased region" description="Polar residues" evidence="1">
    <location>
        <begin position="52"/>
        <end position="65"/>
    </location>
</feature>
<comment type="caution">
    <text evidence="3">The sequence shown here is derived from an EMBL/GenBank/DDBJ whole genome shotgun (WGS) entry which is preliminary data.</text>
</comment>
<gene>
    <name evidence="3" type="ORF">K0625_16015</name>
</gene>
<reference evidence="3 4" key="1">
    <citation type="submission" date="2021-07" db="EMBL/GenBank/DDBJ databases">
        <title>Shewanella sp. nov, isolated from SCS.</title>
        <authorList>
            <person name="Cao W.R."/>
        </authorList>
    </citation>
    <scope>NUCLEOTIDE SEQUENCE [LARGE SCALE GENOMIC DNA]</scope>
    <source>
        <strain evidence="3 4">NR704-98</strain>
    </source>
</reference>
<sequence length="545" mass="59399">MQKMTNVLLANNKAESKPSTESKQVTQSDGKTTKDSDFSTALQQASVEAKQQVKSASKETSNSESKQTRAQDPELQAKAEGSIVAEEAAEQDGDLIDVSHVLAQINLASELSKSTLESESKISGDSLPLDEMLIDEQSIETLMAKIDGETEQDLDIVDAETLEPLDEKLLAELQRQSGLTKEELQALSPEVLNQLVVLVNSGGDYQAMLDAIESDKILPDDVAITGQEAELSDAELPHNMQALAGITAEKEMKKGQGSPSNSETKPLTGEQLRQVETAKEGHLVKGEEPKVNQLQGQELASKPKFDNDKFSNILGEKTLAQSEAASKANKTDGQVIAEQQLKGAELTVKLQPVKAGVEQSIVLSESLQGGESKLQQTSSLLSPQPQRTDIAQIQVSLRQSNEQQVQLQDMIQRFAPVMKQQLVTMVSQGVQHAEIRLDPPELGQLMVRIQVQGDQTQVQFQVAQHQTRDLIEQAIPRLKDLLSEQGMQLTDSHVSQENSNNGEGEQASEDNGDQFTSELDEISAEESLISSKQATSYRSGIDYYA</sequence>
<keyword evidence="3" id="KW-0966">Cell projection</keyword>
<feature type="region of interest" description="Disordered" evidence="1">
    <location>
        <begin position="490"/>
        <end position="533"/>
    </location>
</feature>
<dbReference type="Pfam" id="PF02120">
    <property type="entry name" value="Flg_hook"/>
    <property type="match status" value="1"/>
</dbReference>
<keyword evidence="3" id="KW-0282">Flagellum</keyword>
<dbReference type="InterPro" id="IPR038610">
    <property type="entry name" value="FliK-like_C_sf"/>
</dbReference>
<feature type="region of interest" description="Disordered" evidence="1">
    <location>
        <begin position="250"/>
        <end position="308"/>
    </location>
</feature>
<protein>
    <submittedName>
        <fullName evidence="3">Flagellar hook-length control protein FliK</fullName>
    </submittedName>
</protein>
<feature type="compositionally biased region" description="Acidic residues" evidence="1">
    <location>
        <begin position="506"/>
        <end position="524"/>
    </location>
</feature>
<organism evidence="3 4">
    <name type="scientific">Shewanella nanhaiensis</name>
    <dbReference type="NCBI Taxonomy" id="2864872"/>
    <lineage>
        <taxon>Bacteria</taxon>
        <taxon>Pseudomonadati</taxon>
        <taxon>Pseudomonadota</taxon>
        <taxon>Gammaproteobacteria</taxon>
        <taxon>Alteromonadales</taxon>
        <taxon>Shewanellaceae</taxon>
        <taxon>Shewanella</taxon>
    </lineage>
</organism>
<dbReference type="RefSeq" id="WP_220110614.1">
    <property type="nucleotide sequence ID" value="NZ_JAHZST010000012.1"/>
</dbReference>
<evidence type="ECO:0000256" key="1">
    <source>
        <dbReference type="SAM" id="MobiDB-lite"/>
    </source>
</evidence>
<proteinExistence type="predicted"/>
<feature type="compositionally biased region" description="Polar residues" evidence="1">
    <location>
        <begin position="21"/>
        <end position="30"/>
    </location>
</feature>
<dbReference type="InterPro" id="IPR021136">
    <property type="entry name" value="Flagellar_hook_control-like_C"/>
</dbReference>
<feature type="region of interest" description="Disordered" evidence="1">
    <location>
        <begin position="1"/>
        <end position="88"/>
    </location>
</feature>
<feature type="compositionally biased region" description="Polar residues" evidence="1">
    <location>
        <begin position="490"/>
        <end position="503"/>
    </location>
</feature>
<dbReference type="Gene3D" id="3.30.750.140">
    <property type="match status" value="1"/>
</dbReference>